<sequence length="679" mass="73749">MATLKLSTWLVFIACSTILGAQGASEPFLCLPEPTLVNEFLLANCSNWTNPVLGKQNPRQNGVAPLQVIKCASLTPPGGLSYYLYQVQPPSYACERPPPRVFSTHHQEYEVWGHPVTTSLLAFFCLTMFSSFLVVVGLAIPYIIYFVVHDTVNEARHVELQPVSKEPAGACSAGDSSALETGGERDLCGDEHVKPTPLRKILLLGFAATLVPAILAARFTRPARECFTSRTWTALDGPVGLPDPSEGLNQFLQSANMGLDVGQNVGLQSVSLKPCQTATLNFYVGQLDTSCAQLGDPYGGRWPIEYEREGDIELPTLALPHAMVPLLSFMSYLSWLLFLLISYAPQFGQGASEGCLAVPEPSLNAFLLANASNWTNPVLGEQTPGQTGPAPLQVIKCASLTPPGGLSYDFYQIQPPTQACERPPPRVFSTHHQEYKVWGHPVTTFLVAFVSLTVFITFLVLLGFGIPYSIIRLVQDVKKASEGHVELQAVSTSSSEAPCNASIGSETVDPATDWKKVVWDALRDERGNPTMLSKRILLAFAVAFIPAVLAGLATPRASKCFTSRTWRGLDGPVGLPDPSEGLNQFLTTANGGPRNLTLKVCQTDTLNFYVGQLNTSRAQLGNPYAGRWPMDSERERKIESFFCSYVKLSCAGPIVIFLYLLAFPAKVGQLLTRTRATGA</sequence>
<keyword evidence="4" id="KW-1185">Reference proteome</keyword>
<feature type="transmembrane region" description="Helical" evidence="1">
    <location>
        <begin position="120"/>
        <end position="148"/>
    </location>
</feature>
<keyword evidence="1" id="KW-0812">Transmembrane</keyword>
<feature type="transmembrane region" description="Helical" evidence="1">
    <location>
        <begin position="322"/>
        <end position="341"/>
    </location>
</feature>
<dbReference type="AlphaFoldDB" id="A0A1Y1HRM7"/>
<feature type="transmembrane region" description="Helical" evidence="1">
    <location>
        <begin position="642"/>
        <end position="662"/>
    </location>
</feature>
<proteinExistence type="predicted"/>
<dbReference type="Proteomes" id="UP000054558">
    <property type="component" value="Unassembled WGS sequence"/>
</dbReference>
<evidence type="ECO:0000256" key="1">
    <source>
        <dbReference type="SAM" id="Phobius"/>
    </source>
</evidence>
<organism evidence="3 4">
    <name type="scientific">Klebsormidium nitens</name>
    <name type="common">Green alga</name>
    <name type="synonym">Ulothrix nitens</name>
    <dbReference type="NCBI Taxonomy" id="105231"/>
    <lineage>
        <taxon>Eukaryota</taxon>
        <taxon>Viridiplantae</taxon>
        <taxon>Streptophyta</taxon>
        <taxon>Klebsormidiophyceae</taxon>
        <taxon>Klebsormidiales</taxon>
        <taxon>Klebsormidiaceae</taxon>
        <taxon>Klebsormidium</taxon>
    </lineage>
</organism>
<feature type="transmembrane region" description="Helical" evidence="1">
    <location>
        <begin position="445"/>
        <end position="471"/>
    </location>
</feature>
<keyword evidence="1" id="KW-0472">Membrane</keyword>
<evidence type="ECO:0000313" key="4">
    <source>
        <dbReference type="Proteomes" id="UP000054558"/>
    </source>
</evidence>
<name>A0A1Y1HRM7_KLENI</name>
<feature type="chain" id="PRO_5011987923" evidence="2">
    <location>
        <begin position="24"/>
        <end position="679"/>
    </location>
</feature>
<keyword evidence="2" id="KW-0732">Signal</keyword>
<keyword evidence="1" id="KW-1133">Transmembrane helix</keyword>
<feature type="transmembrane region" description="Helical" evidence="1">
    <location>
        <begin position="201"/>
        <end position="220"/>
    </location>
</feature>
<dbReference type="EMBL" id="DF236988">
    <property type="protein sequence ID" value="GAQ79819.1"/>
    <property type="molecule type" value="Genomic_DNA"/>
</dbReference>
<gene>
    <name evidence="3" type="ORF">KFL_000390070</name>
</gene>
<accession>A0A1Y1HRM7</accession>
<evidence type="ECO:0000256" key="2">
    <source>
        <dbReference type="SAM" id="SignalP"/>
    </source>
</evidence>
<feature type="transmembrane region" description="Helical" evidence="1">
    <location>
        <begin position="536"/>
        <end position="554"/>
    </location>
</feature>
<evidence type="ECO:0000313" key="3">
    <source>
        <dbReference type="EMBL" id="GAQ79819.1"/>
    </source>
</evidence>
<reference evidence="3 4" key="1">
    <citation type="journal article" date="2014" name="Nat. Commun.">
        <title>Klebsormidium flaccidum genome reveals primary factors for plant terrestrial adaptation.</title>
        <authorList>
            <person name="Hori K."/>
            <person name="Maruyama F."/>
            <person name="Fujisawa T."/>
            <person name="Togashi T."/>
            <person name="Yamamoto N."/>
            <person name="Seo M."/>
            <person name="Sato S."/>
            <person name="Yamada T."/>
            <person name="Mori H."/>
            <person name="Tajima N."/>
            <person name="Moriyama T."/>
            <person name="Ikeuchi M."/>
            <person name="Watanabe M."/>
            <person name="Wada H."/>
            <person name="Kobayashi K."/>
            <person name="Saito M."/>
            <person name="Masuda T."/>
            <person name="Sasaki-Sekimoto Y."/>
            <person name="Mashiguchi K."/>
            <person name="Awai K."/>
            <person name="Shimojima M."/>
            <person name="Masuda S."/>
            <person name="Iwai M."/>
            <person name="Nobusawa T."/>
            <person name="Narise T."/>
            <person name="Kondo S."/>
            <person name="Saito H."/>
            <person name="Sato R."/>
            <person name="Murakawa M."/>
            <person name="Ihara Y."/>
            <person name="Oshima-Yamada Y."/>
            <person name="Ohtaka K."/>
            <person name="Satoh M."/>
            <person name="Sonobe K."/>
            <person name="Ishii M."/>
            <person name="Ohtani R."/>
            <person name="Kanamori-Sato M."/>
            <person name="Honoki R."/>
            <person name="Miyazaki D."/>
            <person name="Mochizuki H."/>
            <person name="Umetsu J."/>
            <person name="Higashi K."/>
            <person name="Shibata D."/>
            <person name="Kamiya Y."/>
            <person name="Sato N."/>
            <person name="Nakamura Y."/>
            <person name="Tabata S."/>
            <person name="Ida S."/>
            <person name="Kurokawa K."/>
            <person name="Ohta H."/>
        </authorList>
    </citation>
    <scope>NUCLEOTIDE SEQUENCE [LARGE SCALE GENOMIC DNA]</scope>
    <source>
        <strain evidence="3 4">NIES-2285</strain>
    </source>
</reference>
<feature type="signal peptide" evidence="2">
    <location>
        <begin position="1"/>
        <end position="23"/>
    </location>
</feature>
<protein>
    <submittedName>
        <fullName evidence="3">Uncharacterized protein</fullName>
    </submittedName>
</protein>